<gene>
    <name evidence="3" type="ORF">GSONMT00071105001</name>
</gene>
<protein>
    <submittedName>
        <fullName evidence="3">Uncharacterized protein</fullName>
    </submittedName>
</protein>
<proteinExistence type="predicted"/>
<dbReference type="EMBL" id="FR904468">
    <property type="protein sequence ID" value="CDQ64353.1"/>
    <property type="molecule type" value="Genomic_DNA"/>
</dbReference>
<sequence>MRFVSLKEAVEKSVLNTPCDCVKDEQSKTSTAGIIIGIHIGVTCIVFCVLFLMFSYRGRLMTCKTVQATPQVGRNISLESSSSSQGALALNGVSRSGMEVNGSVAGKSRGDSNELERLFSGPSHCGDLADSSRMLDRSLVSCALNETQLSTLPLDDFSLVEEDRETQFQRPPAEGRGASDRAVAGVTQQDQT</sequence>
<reference evidence="3" key="2">
    <citation type="submission" date="2014-03" db="EMBL/GenBank/DDBJ databases">
        <authorList>
            <person name="Genoscope - CEA"/>
        </authorList>
    </citation>
    <scope>NUCLEOTIDE SEQUENCE</scope>
</reference>
<dbReference type="STRING" id="8022.A0A060WAN9"/>
<dbReference type="AlphaFoldDB" id="A0A060WAN9"/>
<evidence type="ECO:0000256" key="2">
    <source>
        <dbReference type="SAM" id="Phobius"/>
    </source>
</evidence>
<dbReference type="PaxDb" id="8022-A0A060WAN9"/>
<organism evidence="3 4">
    <name type="scientific">Oncorhynchus mykiss</name>
    <name type="common">Rainbow trout</name>
    <name type="synonym">Salmo gairdneri</name>
    <dbReference type="NCBI Taxonomy" id="8022"/>
    <lineage>
        <taxon>Eukaryota</taxon>
        <taxon>Metazoa</taxon>
        <taxon>Chordata</taxon>
        <taxon>Craniata</taxon>
        <taxon>Vertebrata</taxon>
        <taxon>Euteleostomi</taxon>
        <taxon>Actinopterygii</taxon>
        <taxon>Neopterygii</taxon>
        <taxon>Teleostei</taxon>
        <taxon>Protacanthopterygii</taxon>
        <taxon>Salmoniformes</taxon>
        <taxon>Salmonidae</taxon>
        <taxon>Salmoninae</taxon>
        <taxon>Oncorhynchus</taxon>
    </lineage>
</organism>
<keyword evidence="2" id="KW-0812">Transmembrane</keyword>
<evidence type="ECO:0000256" key="1">
    <source>
        <dbReference type="SAM" id="MobiDB-lite"/>
    </source>
</evidence>
<evidence type="ECO:0000313" key="3">
    <source>
        <dbReference type="EMBL" id="CDQ64353.1"/>
    </source>
</evidence>
<reference evidence="3" key="1">
    <citation type="journal article" date="2014" name="Nat. Commun.">
        <title>The rainbow trout genome provides novel insights into evolution after whole-genome duplication in vertebrates.</title>
        <authorList>
            <person name="Berthelot C."/>
            <person name="Brunet F."/>
            <person name="Chalopin D."/>
            <person name="Juanchich A."/>
            <person name="Bernard M."/>
            <person name="Noel B."/>
            <person name="Bento P."/>
            <person name="Da Silva C."/>
            <person name="Labadie K."/>
            <person name="Alberti A."/>
            <person name="Aury J.M."/>
            <person name="Louis A."/>
            <person name="Dehais P."/>
            <person name="Bardou P."/>
            <person name="Montfort J."/>
            <person name="Klopp C."/>
            <person name="Cabau C."/>
            <person name="Gaspin C."/>
            <person name="Thorgaard G.H."/>
            <person name="Boussaha M."/>
            <person name="Quillet E."/>
            <person name="Guyomard R."/>
            <person name="Galiana D."/>
            <person name="Bobe J."/>
            <person name="Volff J.N."/>
            <person name="Genet C."/>
            <person name="Wincker P."/>
            <person name="Jaillon O."/>
            <person name="Roest Crollius H."/>
            <person name="Guiguen Y."/>
        </authorList>
    </citation>
    <scope>NUCLEOTIDE SEQUENCE [LARGE SCALE GENOMIC DNA]</scope>
</reference>
<evidence type="ECO:0000313" key="4">
    <source>
        <dbReference type="Proteomes" id="UP000193380"/>
    </source>
</evidence>
<name>A0A060WAN9_ONCMY</name>
<feature type="transmembrane region" description="Helical" evidence="2">
    <location>
        <begin position="32"/>
        <end position="54"/>
    </location>
</feature>
<keyword evidence="2" id="KW-0472">Membrane</keyword>
<feature type="region of interest" description="Disordered" evidence="1">
    <location>
        <begin position="162"/>
        <end position="192"/>
    </location>
</feature>
<keyword evidence="2" id="KW-1133">Transmembrane helix</keyword>
<accession>A0A060WAN9</accession>
<dbReference type="Proteomes" id="UP000193380">
    <property type="component" value="Unassembled WGS sequence"/>
</dbReference>